<dbReference type="PANTHER" id="PTHR43685:SF5">
    <property type="entry name" value="GLYCOSYLTRANSFERASE EPSE-RELATED"/>
    <property type="match status" value="1"/>
</dbReference>
<proteinExistence type="inferred from homology"/>
<dbReference type="EMBL" id="AOII01000038">
    <property type="protein sequence ID" value="ELY79676.1"/>
    <property type="molecule type" value="Genomic_DNA"/>
</dbReference>
<dbReference type="Pfam" id="PF00535">
    <property type="entry name" value="Glycos_transf_2"/>
    <property type="match status" value="1"/>
</dbReference>
<evidence type="ECO:0000256" key="3">
    <source>
        <dbReference type="ARBA" id="ARBA00022679"/>
    </source>
</evidence>
<dbReference type="AlphaFoldDB" id="L9Z190"/>
<sequence length="302" mass="34299">MLQQTSSNFSIFAVDDGSDDETFDKLADKVDDAADAGVPMRVWKKENQGFTISIKRAIEEHSDSKIIALHGAGDISKPSRLEKQYRCLETNAGIIAVGCECDVIDHLGEIIAERTTPEYPERDLQDGTIPRPGTHGECMYYRKQYQKCGGYREPFEYGQDTDLWLRLYELGDFYSIQDKLYQKLKSTDTIQGGREYDKRIRQVICSGAAIKSAEIRNSNGDDPIGELDDFHFSELCSITRMGEIPEPTIRGLIRVSFYNFMEGNIRNSVSALNIMRLDDVNTVLKQVPKVIAISIYKKYYKL</sequence>
<reference evidence="5 6" key="1">
    <citation type="journal article" date="2014" name="PLoS Genet.">
        <title>Phylogenetically driven sequencing of extremely halophilic archaea reveals strategies for static and dynamic osmo-response.</title>
        <authorList>
            <person name="Becker E.A."/>
            <person name="Seitzer P.M."/>
            <person name="Tritt A."/>
            <person name="Larsen D."/>
            <person name="Krusor M."/>
            <person name="Yao A.I."/>
            <person name="Wu D."/>
            <person name="Madern D."/>
            <person name="Eisen J.A."/>
            <person name="Darling A.E."/>
            <person name="Facciotti M.T."/>
        </authorList>
    </citation>
    <scope>NUCLEOTIDE SEQUENCE [LARGE SCALE GENOMIC DNA]</scope>
    <source>
        <strain evidence="5 6">DSM 3751</strain>
    </source>
</reference>
<feature type="domain" description="Glycosyltransferase 2-like" evidence="4">
    <location>
        <begin position="2"/>
        <end position="143"/>
    </location>
</feature>
<dbReference type="Gene3D" id="3.90.550.10">
    <property type="entry name" value="Spore Coat Polysaccharide Biosynthesis Protein SpsA, Chain A"/>
    <property type="match status" value="1"/>
</dbReference>
<protein>
    <submittedName>
        <fullName evidence="5">Glycosyl transferase family protein</fullName>
    </submittedName>
</protein>
<evidence type="ECO:0000256" key="2">
    <source>
        <dbReference type="ARBA" id="ARBA00022676"/>
    </source>
</evidence>
<dbReference type="SUPFAM" id="SSF53448">
    <property type="entry name" value="Nucleotide-diphospho-sugar transferases"/>
    <property type="match status" value="1"/>
</dbReference>
<name>L9Z190_9EURY</name>
<gene>
    <name evidence="5" type="ORF">C487_05978</name>
</gene>
<keyword evidence="3 5" id="KW-0808">Transferase</keyword>
<evidence type="ECO:0000313" key="6">
    <source>
        <dbReference type="Proteomes" id="UP000011618"/>
    </source>
</evidence>
<evidence type="ECO:0000313" key="5">
    <source>
        <dbReference type="EMBL" id="ELY79676.1"/>
    </source>
</evidence>
<dbReference type="InterPro" id="IPR050834">
    <property type="entry name" value="Glycosyltransf_2"/>
</dbReference>
<dbReference type="InterPro" id="IPR029044">
    <property type="entry name" value="Nucleotide-diphossugar_trans"/>
</dbReference>
<organism evidence="5 6">
    <name type="scientific">Natrinema pallidum DSM 3751</name>
    <dbReference type="NCBI Taxonomy" id="1227495"/>
    <lineage>
        <taxon>Archaea</taxon>
        <taxon>Methanobacteriati</taxon>
        <taxon>Methanobacteriota</taxon>
        <taxon>Stenosarchaea group</taxon>
        <taxon>Halobacteria</taxon>
        <taxon>Halobacteriales</taxon>
        <taxon>Natrialbaceae</taxon>
        <taxon>Natrinema</taxon>
    </lineage>
</organism>
<dbReference type="PANTHER" id="PTHR43685">
    <property type="entry name" value="GLYCOSYLTRANSFERASE"/>
    <property type="match status" value="1"/>
</dbReference>
<dbReference type="InterPro" id="IPR001173">
    <property type="entry name" value="Glyco_trans_2-like"/>
</dbReference>
<accession>L9Z190</accession>
<evidence type="ECO:0000256" key="1">
    <source>
        <dbReference type="ARBA" id="ARBA00006739"/>
    </source>
</evidence>
<keyword evidence="2" id="KW-0328">Glycosyltransferase</keyword>
<dbReference type="GO" id="GO:0016757">
    <property type="term" value="F:glycosyltransferase activity"/>
    <property type="evidence" value="ECO:0007669"/>
    <property type="project" value="UniProtKB-KW"/>
</dbReference>
<evidence type="ECO:0000259" key="4">
    <source>
        <dbReference type="Pfam" id="PF00535"/>
    </source>
</evidence>
<comment type="caution">
    <text evidence="5">The sequence shown here is derived from an EMBL/GenBank/DDBJ whole genome shotgun (WGS) entry which is preliminary data.</text>
</comment>
<comment type="similarity">
    <text evidence="1">Belongs to the glycosyltransferase 2 family.</text>
</comment>
<dbReference type="eggNOG" id="arCOG01381">
    <property type="taxonomic scope" value="Archaea"/>
</dbReference>
<dbReference type="Proteomes" id="UP000011618">
    <property type="component" value="Unassembled WGS sequence"/>
</dbReference>